<evidence type="ECO:0000256" key="2">
    <source>
        <dbReference type="SAM" id="SignalP"/>
    </source>
</evidence>
<name>A0ABS5E0W0_9BURK</name>
<evidence type="ECO:0000313" key="3">
    <source>
        <dbReference type="EMBL" id="MBQ0937043.1"/>
    </source>
</evidence>
<dbReference type="Gene3D" id="1.20.120.1490">
    <property type="match status" value="1"/>
</dbReference>
<dbReference type="Proteomes" id="UP000672097">
    <property type="component" value="Unassembled WGS sequence"/>
</dbReference>
<evidence type="ECO:0000313" key="4">
    <source>
        <dbReference type="Proteomes" id="UP000672097"/>
    </source>
</evidence>
<proteinExistence type="predicted"/>
<evidence type="ECO:0000256" key="1">
    <source>
        <dbReference type="SAM" id="MobiDB-lite"/>
    </source>
</evidence>
<dbReference type="Pfam" id="PF07813">
    <property type="entry name" value="LTXXQ"/>
    <property type="match status" value="1"/>
</dbReference>
<dbReference type="InterPro" id="IPR012899">
    <property type="entry name" value="LTXXQ"/>
</dbReference>
<feature type="compositionally biased region" description="Basic and acidic residues" evidence="1">
    <location>
        <begin position="160"/>
        <end position="178"/>
    </location>
</feature>
<gene>
    <name evidence="3" type="ORF">KAK11_17075</name>
</gene>
<keyword evidence="4" id="KW-1185">Reference proteome</keyword>
<dbReference type="RefSeq" id="WP_210810450.1">
    <property type="nucleotide sequence ID" value="NZ_JAGQDG010000006.1"/>
</dbReference>
<feature type="signal peptide" evidence="2">
    <location>
        <begin position="1"/>
        <end position="25"/>
    </location>
</feature>
<accession>A0ABS5E0W0</accession>
<feature type="region of interest" description="Disordered" evidence="1">
    <location>
        <begin position="152"/>
        <end position="178"/>
    </location>
</feature>
<dbReference type="EMBL" id="JAGQDG010000006">
    <property type="protein sequence ID" value="MBQ0937043.1"/>
    <property type="molecule type" value="Genomic_DNA"/>
</dbReference>
<comment type="caution">
    <text evidence="3">The sequence shown here is derived from an EMBL/GenBank/DDBJ whole genome shotgun (WGS) entry which is preliminary data.</text>
</comment>
<feature type="chain" id="PRO_5046150179" evidence="2">
    <location>
        <begin position="26"/>
        <end position="178"/>
    </location>
</feature>
<protein>
    <submittedName>
        <fullName evidence="3">Spy/CpxP family protein refolding chaperone</fullName>
    </submittedName>
</protein>
<sequence>MKTWIKRTLIATVSAGALIAGVAYSQGGPHHFGRHGQMSEADMAQMRERMTDRISKELALDATQKQYLVALGTQLEAQRKAMSGGQPGAMREQMQALIAGNQFDVAKAQTLVNEKTEAIRLQSPQVISAAATFFNSLKPEQQQKVREFMNRRGGMMGHGPEGRPGEHRGHGPKDAPAR</sequence>
<organism evidence="3 4">
    <name type="scientific">Ideonella paludis</name>
    <dbReference type="NCBI Taxonomy" id="1233411"/>
    <lineage>
        <taxon>Bacteria</taxon>
        <taxon>Pseudomonadati</taxon>
        <taxon>Pseudomonadota</taxon>
        <taxon>Betaproteobacteria</taxon>
        <taxon>Burkholderiales</taxon>
        <taxon>Sphaerotilaceae</taxon>
        <taxon>Ideonella</taxon>
    </lineage>
</organism>
<reference evidence="3 4" key="1">
    <citation type="submission" date="2021-04" db="EMBL/GenBank/DDBJ databases">
        <title>The genome sequence of type strain Ideonella paludis KCTC 32238.</title>
        <authorList>
            <person name="Liu Y."/>
        </authorList>
    </citation>
    <scope>NUCLEOTIDE SEQUENCE [LARGE SCALE GENOMIC DNA]</scope>
    <source>
        <strain evidence="3 4">KCTC 32238</strain>
    </source>
</reference>
<keyword evidence="2" id="KW-0732">Signal</keyword>